<keyword evidence="10" id="KW-0234">DNA repair</keyword>
<feature type="compositionally biased region" description="Basic and acidic residues" evidence="13">
    <location>
        <begin position="228"/>
        <end position="283"/>
    </location>
</feature>
<dbReference type="VEuPathDB" id="FungiDB:HMPREF1541_10031"/>
<name>W2SB56_CYPE1</name>
<keyword evidence="12" id="KW-0469">Meiosis</keyword>
<evidence type="ECO:0000256" key="10">
    <source>
        <dbReference type="ARBA" id="ARBA00023204"/>
    </source>
</evidence>
<feature type="region of interest" description="Disordered" evidence="13">
    <location>
        <begin position="178"/>
        <end position="283"/>
    </location>
</feature>
<dbReference type="EMBL" id="KB822713">
    <property type="protein sequence ID" value="ETN45154.1"/>
    <property type="molecule type" value="Genomic_DNA"/>
</dbReference>
<evidence type="ECO:0000256" key="12">
    <source>
        <dbReference type="ARBA" id="ARBA00023254"/>
    </source>
</evidence>
<evidence type="ECO:0000256" key="6">
    <source>
        <dbReference type="ARBA" id="ARBA00022763"/>
    </source>
</evidence>
<keyword evidence="5" id="KW-0255">Endonuclease</keyword>
<keyword evidence="3" id="KW-0540">Nuclease</keyword>
<dbReference type="CDD" id="cd20085">
    <property type="entry name" value="XPF_nuclease_Mms4"/>
    <property type="match status" value="1"/>
</dbReference>
<keyword evidence="15" id="KW-1185">Reference proteome</keyword>
<dbReference type="InParanoid" id="W2SB56"/>
<dbReference type="InterPro" id="IPR042530">
    <property type="entry name" value="EME1/EME2_C"/>
</dbReference>
<dbReference type="GO" id="GO:0000712">
    <property type="term" value="P:resolution of meiotic recombination intermediates"/>
    <property type="evidence" value="ECO:0007669"/>
    <property type="project" value="TreeGrafter"/>
</dbReference>
<dbReference type="AlphaFoldDB" id="W2SB56"/>
<gene>
    <name evidence="14" type="ORF">HMPREF1541_10031</name>
</gene>
<dbReference type="Gene3D" id="3.40.50.10130">
    <property type="match status" value="1"/>
</dbReference>
<dbReference type="GO" id="GO:0008821">
    <property type="term" value="F:crossover junction DNA endonuclease activity"/>
    <property type="evidence" value="ECO:0007669"/>
    <property type="project" value="TreeGrafter"/>
</dbReference>
<evidence type="ECO:0000256" key="3">
    <source>
        <dbReference type="ARBA" id="ARBA00022722"/>
    </source>
</evidence>
<dbReference type="PANTHER" id="PTHR21077:SF5">
    <property type="entry name" value="CROSSOVER JUNCTION ENDONUCLEASE MMS4"/>
    <property type="match status" value="1"/>
</dbReference>
<evidence type="ECO:0000256" key="11">
    <source>
        <dbReference type="ARBA" id="ARBA00023242"/>
    </source>
</evidence>
<dbReference type="Proteomes" id="UP000030752">
    <property type="component" value="Unassembled WGS sequence"/>
</dbReference>
<dbReference type="InterPro" id="IPR033310">
    <property type="entry name" value="Mms4/EME1/EME2"/>
</dbReference>
<reference evidence="14 15" key="1">
    <citation type="submission" date="2013-03" db="EMBL/GenBank/DDBJ databases">
        <title>The Genome Sequence of Phialophora europaea CBS 101466.</title>
        <authorList>
            <consortium name="The Broad Institute Genomics Platform"/>
            <person name="Cuomo C."/>
            <person name="de Hoog S."/>
            <person name="Gorbushina A."/>
            <person name="Walker B."/>
            <person name="Young S.K."/>
            <person name="Zeng Q."/>
            <person name="Gargeya S."/>
            <person name="Fitzgerald M."/>
            <person name="Haas B."/>
            <person name="Abouelleil A."/>
            <person name="Allen A.W."/>
            <person name="Alvarado L."/>
            <person name="Arachchi H.M."/>
            <person name="Berlin A.M."/>
            <person name="Chapman S.B."/>
            <person name="Gainer-Dewar J."/>
            <person name="Goldberg J."/>
            <person name="Griggs A."/>
            <person name="Gujja S."/>
            <person name="Hansen M."/>
            <person name="Howarth C."/>
            <person name="Imamovic A."/>
            <person name="Ireland A."/>
            <person name="Larimer J."/>
            <person name="McCowan C."/>
            <person name="Murphy C."/>
            <person name="Pearson M."/>
            <person name="Poon T.W."/>
            <person name="Priest M."/>
            <person name="Roberts A."/>
            <person name="Saif S."/>
            <person name="Shea T."/>
            <person name="Sisk P."/>
            <person name="Sykes S."/>
            <person name="Wortman J."/>
            <person name="Nusbaum C."/>
            <person name="Birren B."/>
        </authorList>
    </citation>
    <scope>NUCLEOTIDE SEQUENCE [LARGE SCALE GENOMIC DNA]</scope>
    <source>
        <strain evidence="14 15">CBS 101466</strain>
    </source>
</reference>
<dbReference type="GO" id="GO:0005634">
    <property type="term" value="C:nucleus"/>
    <property type="evidence" value="ECO:0007669"/>
    <property type="project" value="UniProtKB-SubCell"/>
</dbReference>
<evidence type="ECO:0000256" key="8">
    <source>
        <dbReference type="ARBA" id="ARBA00022842"/>
    </source>
</evidence>
<dbReference type="eggNOG" id="ENOG502R8ER">
    <property type="taxonomic scope" value="Eukaryota"/>
</dbReference>
<dbReference type="RefSeq" id="XP_008712924.1">
    <property type="nucleotide sequence ID" value="XM_008714702.1"/>
</dbReference>
<protein>
    <submittedName>
        <fullName evidence="14">Uncharacterized protein</fullName>
    </submittedName>
</protein>
<dbReference type="GO" id="GO:0046872">
    <property type="term" value="F:metal ion binding"/>
    <property type="evidence" value="ECO:0007669"/>
    <property type="project" value="UniProtKB-KW"/>
</dbReference>
<proteinExistence type="predicted"/>
<dbReference type="STRING" id="1220924.W2SB56"/>
<evidence type="ECO:0000256" key="2">
    <source>
        <dbReference type="ARBA" id="ARBA00004123"/>
    </source>
</evidence>
<dbReference type="GO" id="GO:0031573">
    <property type="term" value="P:mitotic intra-S DNA damage checkpoint signaling"/>
    <property type="evidence" value="ECO:0007669"/>
    <property type="project" value="TreeGrafter"/>
</dbReference>
<keyword evidence="4" id="KW-0479">Metal-binding</keyword>
<keyword evidence="6" id="KW-0227">DNA damage</keyword>
<evidence type="ECO:0000256" key="5">
    <source>
        <dbReference type="ARBA" id="ARBA00022759"/>
    </source>
</evidence>
<evidence type="ECO:0000256" key="7">
    <source>
        <dbReference type="ARBA" id="ARBA00022801"/>
    </source>
</evidence>
<dbReference type="InterPro" id="IPR047521">
    <property type="entry name" value="XPF_nuclease_EME1_ascomycetes"/>
</dbReference>
<dbReference type="OrthoDB" id="343092at2759"/>
<evidence type="ECO:0000256" key="13">
    <source>
        <dbReference type="SAM" id="MobiDB-lite"/>
    </source>
</evidence>
<evidence type="ECO:0000256" key="4">
    <source>
        <dbReference type="ARBA" id="ARBA00022723"/>
    </source>
</evidence>
<accession>W2SB56</accession>
<feature type="region of interest" description="Disordered" evidence="13">
    <location>
        <begin position="1"/>
        <end position="105"/>
    </location>
</feature>
<organism evidence="14 15">
    <name type="scientific">Cyphellophora europaea (strain CBS 101466)</name>
    <name type="common">Phialophora europaea</name>
    <dbReference type="NCBI Taxonomy" id="1220924"/>
    <lineage>
        <taxon>Eukaryota</taxon>
        <taxon>Fungi</taxon>
        <taxon>Dikarya</taxon>
        <taxon>Ascomycota</taxon>
        <taxon>Pezizomycotina</taxon>
        <taxon>Eurotiomycetes</taxon>
        <taxon>Chaetothyriomycetidae</taxon>
        <taxon>Chaetothyriales</taxon>
        <taxon>Cyphellophoraceae</taxon>
        <taxon>Cyphellophora</taxon>
    </lineage>
</organism>
<evidence type="ECO:0000313" key="14">
    <source>
        <dbReference type="EMBL" id="ETN45154.1"/>
    </source>
</evidence>
<sequence length="637" mass="70253">MAEVISLLSSPPINPGKRSREKLPTRLPVADLFGSDDFDTTGDLDFHGEQPKKRRKPSPAPEAVIAARSGPQTLIAELDLSSEPDLPPSSAPADPGPSRPSFLDAFADDDEDDIEFSSSAPAISKNHRSKLDAVVHILSSDSITADDGARTRESAAPAAPAFSARVMEVLGAANISLRDDSGSKRIGKAANTSYKPTKPVRRSKNAIDDIIVSSPPSAASKKKSQASRADKEAQSTASKREREAAKEAEKQRKNDAKLEREKEKQKAKDMAEVNKSKANKKETSKEMILEMHGSLESTSIGDQVEEYMRQHEIQFSYTREEVSLSESAQHLDAGKTLRWKRKIEAAYDEDEGQWVPLDRSRIDLIDHVVILISGSEFASVALGSSDPDDLSESPSLEAMKRNLDRHMEHTRRQHKDRRLIYLIQGLHAWIKKNQNAKNREYTAAVRAQVAEETSNGPPASSQARKRKRAPASRHLAAVTADLAEDLQLYLQINHQPLVIHHTTSDAATASQILSFTQSLSARPYRLAELEHNLKSSSFYMGSGQFKTGDGVQETFCRMLEGQQRVTPSIAQSIAAEWPSPRELVAAFRTSDNLMLENVRKSTNKDGGYSDKRIGPVISKRMYKVFLGRIPEATDGMS</sequence>
<keyword evidence="7" id="KW-0378">Hydrolase</keyword>
<comment type="subcellular location">
    <subcellularLocation>
        <location evidence="2">Nucleus</location>
    </subcellularLocation>
</comment>
<dbReference type="GO" id="GO:0048476">
    <property type="term" value="C:Holliday junction resolvase complex"/>
    <property type="evidence" value="ECO:0007669"/>
    <property type="project" value="InterPro"/>
</dbReference>
<feature type="region of interest" description="Disordered" evidence="13">
    <location>
        <begin position="449"/>
        <end position="472"/>
    </location>
</feature>
<evidence type="ECO:0000313" key="15">
    <source>
        <dbReference type="Proteomes" id="UP000030752"/>
    </source>
</evidence>
<dbReference type="PANTHER" id="PTHR21077">
    <property type="entry name" value="EME1 PROTEIN"/>
    <property type="match status" value="1"/>
</dbReference>
<feature type="compositionally biased region" description="Polar residues" evidence="13">
    <location>
        <begin position="451"/>
        <end position="462"/>
    </location>
</feature>
<keyword evidence="9" id="KW-0233">DNA recombination</keyword>
<dbReference type="Pfam" id="PF21292">
    <property type="entry name" value="EME1-MUS81_C"/>
    <property type="match status" value="1"/>
</dbReference>
<dbReference type="GO" id="GO:0031297">
    <property type="term" value="P:replication fork processing"/>
    <property type="evidence" value="ECO:0007669"/>
    <property type="project" value="TreeGrafter"/>
</dbReference>
<comment type="cofactor">
    <cofactor evidence="1">
        <name>Mg(2+)</name>
        <dbReference type="ChEBI" id="CHEBI:18420"/>
    </cofactor>
</comment>
<dbReference type="Gene3D" id="1.10.150.670">
    <property type="entry name" value="Crossover junction endonuclease EME1, DNA-binding domain"/>
    <property type="match status" value="1"/>
</dbReference>
<evidence type="ECO:0000256" key="1">
    <source>
        <dbReference type="ARBA" id="ARBA00001946"/>
    </source>
</evidence>
<evidence type="ECO:0000256" key="9">
    <source>
        <dbReference type="ARBA" id="ARBA00023172"/>
    </source>
</evidence>
<dbReference type="GO" id="GO:0006302">
    <property type="term" value="P:double-strand break repair"/>
    <property type="evidence" value="ECO:0007669"/>
    <property type="project" value="TreeGrafter"/>
</dbReference>
<dbReference type="GeneID" id="19977370"/>
<keyword evidence="8" id="KW-0460">Magnesium</keyword>
<feature type="compositionally biased region" description="Pro residues" evidence="13">
    <location>
        <begin position="85"/>
        <end position="98"/>
    </location>
</feature>
<dbReference type="HOGENOM" id="CLU_013160_1_0_1"/>
<keyword evidence="11" id="KW-0539">Nucleus</keyword>